<reference evidence="2 3" key="1">
    <citation type="submission" date="2017-06" db="EMBL/GenBank/DDBJ databases">
        <title>Genome sequencing of cyanobaciteial culture collection at National Institute for Environmental Studies (NIES).</title>
        <authorList>
            <person name="Hirose Y."/>
            <person name="Shimura Y."/>
            <person name="Fujisawa T."/>
            <person name="Nakamura Y."/>
            <person name="Kawachi M."/>
        </authorList>
    </citation>
    <scope>NUCLEOTIDE SEQUENCE [LARGE SCALE GENOMIC DNA]</scope>
    <source>
        <strain evidence="2 3">NIES-2135</strain>
    </source>
</reference>
<keyword evidence="1" id="KW-0812">Transmembrane</keyword>
<organism evidence="2 3">
    <name type="scientific">Leptolyngbya boryana NIES-2135</name>
    <dbReference type="NCBI Taxonomy" id="1973484"/>
    <lineage>
        <taxon>Bacteria</taxon>
        <taxon>Bacillati</taxon>
        <taxon>Cyanobacteriota</taxon>
        <taxon>Cyanophyceae</taxon>
        <taxon>Leptolyngbyales</taxon>
        <taxon>Leptolyngbyaceae</taxon>
        <taxon>Leptolyngbya group</taxon>
        <taxon>Leptolyngbya</taxon>
    </lineage>
</organism>
<proteinExistence type="predicted"/>
<feature type="transmembrane region" description="Helical" evidence="1">
    <location>
        <begin position="37"/>
        <end position="54"/>
    </location>
</feature>
<dbReference type="EMBL" id="AP018203">
    <property type="protein sequence ID" value="BAY56799.1"/>
    <property type="molecule type" value="Genomic_DNA"/>
</dbReference>
<keyword evidence="3" id="KW-1185">Reference proteome</keyword>
<keyword evidence="1" id="KW-1133">Transmembrane helix</keyword>
<sequence>MLQKLPKPSLYFLCALLGMGYFNAFSSLDINPILKNYLALVPVQIGLVIYFLWFRRDTLKD</sequence>
<evidence type="ECO:0000313" key="2">
    <source>
        <dbReference type="EMBL" id="BAY56799.1"/>
    </source>
</evidence>
<gene>
    <name evidence="2" type="ORF">NIES2135_36390</name>
</gene>
<evidence type="ECO:0000313" key="3">
    <source>
        <dbReference type="Proteomes" id="UP000217895"/>
    </source>
</evidence>
<keyword evidence="1" id="KW-0472">Membrane</keyword>
<protein>
    <submittedName>
        <fullName evidence="2">Uncharacterized protein</fullName>
    </submittedName>
</protein>
<dbReference type="AlphaFoldDB" id="A0A1Z4JJ52"/>
<feature type="transmembrane region" description="Helical" evidence="1">
    <location>
        <begin position="9"/>
        <end position="25"/>
    </location>
</feature>
<evidence type="ECO:0000256" key="1">
    <source>
        <dbReference type="SAM" id="Phobius"/>
    </source>
</evidence>
<dbReference type="Proteomes" id="UP000217895">
    <property type="component" value="Chromosome"/>
</dbReference>
<accession>A0A1Z4JJ52</accession>
<name>A0A1Z4JJ52_LEPBY</name>